<feature type="signal peptide" evidence="8">
    <location>
        <begin position="1"/>
        <end position="16"/>
    </location>
</feature>
<dbReference type="Proteomes" id="UP000245768">
    <property type="component" value="Unassembled WGS sequence"/>
</dbReference>
<evidence type="ECO:0000256" key="4">
    <source>
        <dbReference type="ARBA" id="ARBA00023002"/>
    </source>
</evidence>
<comment type="catalytic activity">
    <reaction evidence="6">
        <text>2 R'C(R)SH + O2 = R'C(R)S-S(R)CR' + H2O2</text>
        <dbReference type="Rhea" id="RHEA:17357"/>
        <dbReference type="ChEBI" id="CHEBI:15379"/>
        <dbReference type="ChEBI" id="CHEBI:16240"/>
        <dbReference type="ChEBI" id="CHEBI:16520"/>
        <dbReference type="ChEBI" id="CHEBI:17412"/>
        <dbReference type="EC" id="1.8.3.2"/>
    </reaction>
</comment>
<dbReference type="Gene3D" id="1.20.120.310">
    <property type="entry name" value="ERV/ALR sulfhydryl oxidase domain"/>
    <property type="match status" value="1"/>
</dbReference>
<dbReference type="Pfam" id="PF04777">
    <property type="entry name" value="Evr1_Alr"/>
    <property type="match status" value="1"/>
</dbReference>
<feature type="chain" id="PRO_5016340114" description="Sulfhydryl oxidase" evidence="8">
    <location>
        <begin position="17"/>
        <end position="304"/>
    </location>
</feature>
<sequence length="304" mass="32552">MPRFLQLFLLASMVLLLPSLFYLSREKTPYIPSEDVALMQTSQGHGPEPAPVDASVEQSWKWGADKLGSLKESAGKLFEAAKNKETDTWRAGNGSPSNSDKAKAKSGSANGGAGLVALDATTDGAIMGKMANETAKAELGRATWKFLHTMTLRFPDHPTEAERESLKQFFHLFSRLYPCGECASHFQQLLKELPPQTSSRMSSALWLCAAHNKVNQRLGKPEFPCDKLDETYDCGCGDGKAKDGSALGTTGEDTAATAAVAAEAVTNSKTDAEMDRAKHEAVVVPRSARGAGKERGCCGSGAHQ</sequence>
<dbReference type="GO" id="GO:0005739">
    <property type="term" value="C:mitochondrion"/>
    <property type="evidence" value="ECO:0007669"/>
    <property type="project" value="TreeGrafter"/>
</dbReference>
<gene>
    <name evidence="10" type="ORF">FA10DRAFT_302761</name>
</gene>
<dbReference type="PROSITE" id="PS51324">
    <property type="entry name" value="ERV_ALR"/>
    <property type="match status" value="1"/>
</dbReference>
<evidence type="ECO:0000256" key="7">
    <source>
        <dbReference type="SAM" id="MobiDB-lite"/>
    </source>
</evidence>
<keyword evidence="11" id="KW-1185">Reference proteome</keyword>
<dbReference type="InParanoid" id="A0A316YIQ0"/>
<keyword evidence="3 6" id="KW-0274">FAD</keyword>
<dbReference type="OrthoDB" id="59470at2759"/>
<dbReference type="EMBL" id="KZ819637">
    <property type="protein sequence ID" value="PWN89420.1"/>
    <property type="molecule type" value="Genomic_DNA"/>
</dbReference>
<feature type="domain" description="ERV/ALR sulfhydryl oxidase" evidence="9">
    <location>
        <begin position="132"/>
        <end position="232"/>
    </location>
</feature>
<evidence type="ECO:0000256" key="6">
    <source>
        <dbReference type="RuleBase" id="RU371123"/>
    </source>
</evidence>
<dbReference type="InterPro" id="IPR039799">
    <property type="entry name" value="ALR/ERV"/>
</dbReference>
<evidence type="ECO:0000313" key="11">
    <source>
        <dbReference type="Proteomes" id="UP000245768"/>
    </source>
</evidence>
<dbReference type="InterPro" id="IPR017905">
    <property type="entry name" value="ERV/ALR_sulphydryl_oxidase"/>
</dbReference>
<dbReference type="RefSeq" id="XP_025376618.1">
    <property type="nucleotide sequence ID" value="XM_025525165.1"/>
</dbReference>
<keyword evidence="2 6" id="KW-0285">Flavoprotein</keyword>
<evidence type="ECO:0000259" key="9">
    <source>
        <dbReference type="PROSITE" id="PS51324"/>
    </source>
</evidence>
<dbReference type="GO" id="GO:0050660">
    <property type="term" value="F:flavin adenine dinucleotide binding"/>
    <property type="evidence" value="ECO:0007669"/>
    <property type="project" value="TreeGrafter"/>
</dbReference>
<dbReference type="PANTHER" id="PTHR12645:SF1">
    <property type="entry name" value="FAD-LINKED SULFHYDRYL OXIDASE ERV2"/>
    <property type="match status" value="1"/>
</dbReference>
<keyword evidence="5" id="KW-1015">Disulfide bond</keyword>
<evidence type="ECO:0000256" key="2">
    <source>
        <dbReference type="ARBA" id="ARBA00022630"/>
    </source>
</evidence>
<organism evidence="10 11">
    <name type="scientific">Acaromyces ingoldii</name>
    <dbReference type="NCBI Taxonomy" id="215250"/>
    <lineage>
        <taxon>Eukaryota</taxon>
        <taxon>Fungi</taxon>
        <taxon>Dikarya</taxon>
        <taxon>Basidiomycota</taxon>
        <taxon>Ustilaginomycotina</taxon>
        <taxon>Exobasidiomycetes</taxon>
        <taxon>Exobasidiales</taxon>
        <taxon>Cryptobasidiaceae</taxon>
        <taxon>Acaromyces</taxon>
    </lineage>
</organism>
<evidence type="ECO:0000313" key="10">
    <source>
        <dbReference type="EMBL" id="PWN89420.1"/>
    </source>
</evidence>
<keyword evidence="4 6" id="KW-0560">Oxidoreductase</keyword>
<dbReference type="STRING" id="215250.A0A316YIQ0"/>
<reference evidence="10 11" key="1">
    <citation type="journal article" date="2018" name="Mol. Biol. Evol.">
        <title>Broad Genomic Sampling Reveals a Smut Pathogenic Ancestry of the Fungal Clade Ustilaginomycotina.</title>
        <authorList>
            <person name="Kijpornyongpan T."/>
            <person name="Mondo S.J."/>
            <person name="Barry K."/>
            <person name="Sandor L."/>
            <person name="Lee J."/>
            <person name="Lipzen A."/>
            <person name="Pangilinan J."/>
            <person name="LaButti K."/>
            <person name="Hainaut M."/>
            <person name="Henrissat B."/>
            <person name="Grigoriev I.V."/>
            <person name="Spatafora J.W."/>
            <person name="Aime M.C."/>
        </authorList>
    </citation>
    <scope>NUCLEOTIDE SEQUENCE [LARGE SCALE GENOMIC DNA]</scope>
    <source>
        <strain evidence="10 11">MCA 4198</strain>
    </source>
</reference>
<evidence type="ECO:0000256" key="1">
    <source>
        <dbReference type="ARBA" id="ARBA00001974"/>
    </source>
</evidence>
<dbReference type="EC" id="1.8.3.2" evidence="6"/>
<protein>
    <recommendedName>
        <fullName evidence="6">Sulfhydryl oxidase</fullName>
        <ecNumber evidence="6">1.8.3.2</ecNumber>
    </recommendedName>
</protein>
<dbReference type="FunFam" id="1.20.120.310:FF:000002">
    <property type="entry name" value="Sulfhydryl oxidase"/>
    <property type="match status" value="1"/>
</dbReference>
<dbReference type="AlphaFoldDB" id="A0A316YIQ0"/>
<keyword evidence="8" id="KW-0732">Signal</keyword>
<dbReference type="GO" id="GO:0016971">
    <property type="term" value="F:flavin-dependent sulfhydryl oxidase activity"/>
    <property type="evidence" value="ECO:0007669"/>
    <property type="project" value="InterPro"/>
</dbReference>
<name>A0A316YIQ0_9BASI</name>
<feature type="region of interest" description="Disordered" evidence="7">
    <location>
        <begin position="85"/>
        <end position="110"/>
    </location>
</feature>
<dbReference type="SUPFAM" id="SSF69000">
    <property type="entry name" value="FAD-dependent thiol oxidase"/>
    <property type="match status" value="1"/>
</dbReference>
<proteinExistence type="predicted"/>
<accession>A0A316YIQ0</accession>
<dbReference type="PANTHER" id="PTHR12645">
    <property type="entry name" value="ALR/ERV"/>
    <property type="match status" value="1"/>
</dbReference>
<evidence type="ECO:0000256" key="8">
    <source>
        <dbReference type="SAM" id="SignalP"/>
    </source>
</evidence>
<comment type="cofactor">
    <cofactor evidence="1 6">
        <name>FAD</name>
        <dbReference type="ChEBI" id="CHEBI:57692"/>
    </cofactor>
</comment>
<dbReference type="GeneID" id="37047081"/>
<evidence type="ECO:0000256" key="3">
    <source>
        <dbReference type="ARBA" id="ARBA00022827"/>
    </source>
</evidence>
<evidence type="ECO:0000256" key="5">
    <source>
        <dbReference type="ARBA" id="ARBA00023157"/>
    </source>
</evidence>
<dbReference type="InterPro" id="IPR036774">
    <property type="entry name" value="ERV/ALR_sulphydryl_oxid_sf"/>
</dbReference>